<comment type="caution">
    <text evidence="10">The sequence shown here is derived from an EMBL/GenBank/DDBJ whole genome shotgun (WGS) entry which is preliminary data.</text>
</comment>
<evidence type="ECO:0000256" key="5">
    <source>
        <dbReference type="ARBA" id="ARBA00023002"/>
    </source>
</evidence>
<dbReference type="PRINTS" id="PR00068">
    <property type="entry name" value="CUZNDISMTASE"/>
</dbReference>
<dbReference type="GO" id="GO:0004784">
    <property type="term" value="F:superoxide dismutase activity"/>
    <property type="evidence" value="ECO:0007669"/>
    <property type="project" value="UniProtKB-EC"/>
</dbReference>
<keyword evidence="2 7" id="KW-0479">Metal-binding</keyword>
<evidence type="ECO:0000256" key="6">
    <source>
        <dbReference type="ARBA" id="ARBA00023008"/>
    </source>
</evidence>
<evidence type="ECO:0000259" key="9">
    <source>
        <dbReference type="Pfam" id="PF00080"/>
    </source>
</evidence>
<keyword evidence="4" id="KW-0049">Antioxidant</keyword>
<keyword evidence="3 7" id="KW-0862">Zinc</keyword>
<dbReference type="InterPro" id="IPR024134">
    <property type="entry name" value="SOD_Cu/Zn_/chaperone"/>
</dbReference>
<keyword evidence="8" id="KW-0472">Membrane</keyword>
<organism evidence="10 11">
    <name type="scientific">Agaricus bisporus var. burnettii</name>
    <dbReference type="NCBI Taxonomy" id="192524"/>
    <lineage>
        <taxon>Eukaryota</taxon>
        <taxon>Fungi</taxon>
        <taxon>Dikarya</taxon>
        <taxon>Basidiomycota</taxon>
        <taxon>Agaricomycotina</taxon>
        <taxon>Agaricomycetes</taxon>
        <taxon>Agaricomycetidae</taxon>
        <taxon>Agaricales</taxon>
        <taxon>Agaricineae</taxon>
        <taxon>Agaricaceae</taxon>
        <taxon>Agaricus</taxon>
    </lineage>
</organism>
<dbReference type="EMBL" id="JABXXO010000010">
    <property type="protein sequence ID" value="KAF7768244.1"/>
    <property type="molecule type" value="Genomic_DNA"/>
</dbReference>
<comment type="cofactor">
    <cofactor evidence="7">
        <name>Cu cation</name>
        <dbReference type="ChEBI" id="CHEBI:23378"/>
    </cofactor>
    <text evidence="7">Binds 1 copper ion per subunit.</text>
</comment>
<dbReference type="FunFam" id="2.60.40.200:FF:000001">
    <property type="entry name" value="Superoxide dismutase [Cu-Zn]"/>
    <property type="match status" value="1"/>
</dbReference>
<evidence type="ECO:0000313" key="11">
    <source>
        <dbReference type="Proteomes" id="UP000629468"/>
    </source>
</evidence>
<evidence type="ECO:0000256" key="1">
    <source>
        <dbReference type="ARBA" id="ARBA00010457"/>
    </source>
</evidence>
<comment type="catalytic activity">
    <reaction evidence="7">
        <text>2 superoxide + 2 H(+) = H2O2 + O2</text>
        <dbReference type="Rhea" id="RHEA:20696"/>
        <dbReference type="ChEBI" id="CHEBI:15378"/>
        <dbReference type="ChEBI" id="CHEBI:15379"/>
        <dbReference type="ChEBI" id="CHEBI:16240"/>
        <dbReference type="ChEBI" id="CHEBI:18421"/>
        <dbReference type="EC" id="1.15.1.1"/>
    </reaction>
</comment>
<comment type="similarity">
    <text evidence="1 7">Belongs to the Cu-Zn superoxide dismutase family.</text>
</comment>
<keyword evidence="8" id="KW-1133">Transmembrane helix</keyword>
<dbReference type="InterPro" id="IPR036423">
    <property type="entry name" value="SOD-like_Cu/Zn_dom_sf"/>
</dbReference>
<dbReference type="InterPro" id="IPR018152">
    <property type="entry name" value="SOD_Cu/Zn_BS"/>
</dbReference>
<dbReference type="PROSITE" id="PS00087">
    <property type="entry name" value="SOD_CU_ZN_1"/>
    <property type="match status" value="1"/>
</dbReference>
<dbReference type="PROSITE" id="PS00332">
    <property type="entry name" value="SOD_CU_ZN_2"/>
    <property type="match status" value="1"/>
</dbReference>
<dbReference type="Pfam" id="PF00080">
    <property type="entry name" value="Sod_Cu"/>
    <property type="match status" value="1"/>
</dbReference>
<dbReference type="InterPro" id="IPR001424">
    <property type="entry name" value="SOD_Cu_Zn_dom"/>
</dbReference>
<dbReference type="SUPFAM" id="SSF49329">
    <property type="entry name" value="Cu,Zn superoxide dismutase-like"/>
    <property type="match status" value="1"/>
</dbReference>
<evidence type="ECO:0000256" key="2">
    <source>
        <dbReference type="ARBA" id="ARBA00022723"/>
    </source>
</evidence>
<evidence type="ECO:0000256" key="3">
    <source>
        <dbReference type="ARBA" id="ARBA00022833"/>
    </source>
</evidence>
<proteinExistence type="inferred from homology"/>
<accession>A0A8H7EYZ2</accession>
<sequence length="216" mass="22898">MNIRHLRPPAQQQHAMDYYHNLRNAVSRNKPVAFATTAAAALGVGYAYYYSRMGNIPLATRATAILLPEDGSNVEGTIVFVQSARTGPVTLMGNIRGLPPNAKRGFHVHQWGDLTKGCTSAGPHFNPFDQTHGAPSDKVRHVGDLGNLQSNGKGEVSLNQQDSVLSLNGANSIIGRAVVIHARTDDHGRGGDVESLKTGNAGARVACGVIGLAETK</sequence>
<dbReference type="Gene3D" id="2.60.40.200">
    <property type="entry name" value="Superoxide dismutase, copper/zinc binding domain"/>
    <property type="match status" value="1"/>
</dbReference>
<feature type="transmembrane region" description="Helical" evidence="8">
    <location>
        <begin position="32"/>
        <end position="51"/>
    </location>
</feature>
<evidence type="ECO:0000256" key="7">
    <source>
        <dbReference type="RuleBase" id="RU000393"/>
    </source>
</evidence>
<dbReference type="Proteomes" id="UP000629468">
    <property type="component" value="Unassembled WGS sequence"/>
</dbReference>
<gene>
    <name evidence="10" type="ORF">Agabi119p4_7487</name>
</gene>
<dbReference type="AlphaFoldDB" id="A0A8H7EYZ2"/>
<feature type="domain" description="Superoxide dismutase copper/zinc binding" evidence="9">
    <location>
        <begin position="74"/>
        <end position="210"/>
    </location>
</feature>
<dbReference type="PANTHER" id="PTHR10003">
    <property type="entry name" value="SUPEROXIDE DISMUTASE CU-ZN -RELATED"/>
    <property type="match status" value="1"/>
</dbReference>
<keyword evidence="5 7" id="KW-0560">Oxidoreductase</keyword>
<keyword evidence="6 7" id="KW-0186">Copper</keyword>
<comment type="cofactor">
    <cofactor evidence="7">
        <name>Zn(2+)</name>
        <dbReference type="ChEBI" id="CHEBI:29105"/>
    </cofactor>
    <text evidence="7">Binds 1 zinc ion per subunit.</text>
</comment>
<evidence type="ECO:0000256" key="4">
    <source>
        <dbReference type="ARBA" id="ARBA00022862"/>
    </source>
</evidence>
<name>A0A8H7EYZ2_AGABI</name>
<keyword evidence="8" id="KW-0812">Transmembrane</keyword>
<reference evidence="10 11" key="1">
    <citation type="journal article" name="Sci. Rep.">
        <title>Telomere-to-telomere assembled and centromere annotated genomes of the two main subspecies of the button mushroom Agaricus bisporus reveal especially polymorphic chromosome ends.</title>
        <authorList>
            <person name="Sonnenberg A.S.M."/>
            <person name="Sedaghat-Telgerd N."/>
            <person name="Lavrijssen B."/>
            <person name="Ohm R.A."/>
            <person name="Hendrickx P.M."/>
            <person name="Scholtmeijer K."/>
            <person name="Baars J.J.P."/>
            <person name="van Peer A."/>
        </authorList>
    </citation>
    <scope>NUCLEOTIDE SEQUENCE [LARGE SCALE GENOMIC DNA]</scope>
    <source>
        <strain evidence="10 11">H119_p4</strain>
    </source>
</reference>
<protein>
    <recommendedName>
        <fullName evidence="7">Superoxide dismutase [Cu-Zn]</fullName>
        <ecNumber evidence="7">1.15.1.1</ecNumber>
    </recommendedName>
</protein>
<evidence type="ECO:0000313" key="10">
    <source>
        <dbReference type="EMBL" id="KAF7768244.1"/>
    </source>
</evidence>
<dbReference type="EC" id="1.15.1.1" evidence="7"/>
<comment type="function">
    <text evidence="7">Destroys radicals which are normally produced within the cells and which are toxic to biological systems.</text>
</comment>
<dbReference type="CDD" id="cd00305">
    <property type="entry name" value="Cu-Zn_Superoxide_Dismutase"/>
    <property type="match status" value="1"/>
</dbReference>
<evidence type="ECO:0000256" key="8">
    <source>
        <dbReference type="SAM" id="Phobius"/>
    </source>
</evidence>
<dbReference type="GO" id="GO:0005507">
    <property type="term" value="F:copper ion binding"/>
    <property type="evidence" value="ECO:0007669"/>
    <property type="project" value="InterPro"/>
</dbReference>